<reference evidence="1 2" key="1">
    <citation type="submission" date="2017-02" db="EMBL/GenBank/DDBJ databases">
        <authorList>
            <person name="Peterson S.W."/>
        </authorList>
    </citation>
    <scope>NUCLEOTIDE SEQUENCE [LARGE SCALE GENOMIC DNA]</scope>
    <source>
        <strain evidence="1 2">ATCC 43854</strain>
    </source>
</reference>
<evidence type="ECO:0000313" key="1">
    <source>
        <dbReference type="EMBL" id="SJZ74162.1"/>
    </source>
</evidence>
<dbReference type="EMBL" id="FUWU01000022">
    <property type="protein sequence ID" value="SJZ74162.1"/>
    <property type="molecule type" value="Genomic_DNA"/>
</dbReference>
<dbReference type="STRING" id="28122.SAMN02745108_01478"/>
<dbReference type="AlphaFoldDB" id="A0A1T4N4I9"/>
<sequence>MSYRDEWLDFPIKWDVLERFHKTVDGGKEKLAKLKNTKELFDAIYNKTEFHYCFHRNKLYNIWVHQEFLHDRREKLNHDFEWNDENKQKLVLFDRHIRDLQNEIYQTFLQTKEHLDGRIAQGFERYKDYQVEAVIHPGNYWDIQGADELVATLLMGYADWEKSLSCRHVWRRAIANKPSRRSFNNLRMERNALHFGICRK</sequence>
<organism evidence="1 2">
    <name type="scientific">Fibrobacter intestinalis</name>
    <dbReference type="NCBI Taxonomy" id="28122"/>
    <lineage>
        <taxon>Bacteria</taxon>
        <taxon>Pseudomonadati</taxon>
        <taxon>Fibrobacterota</taxon>
        <taxon>Fibrobacteria</taxon>
        <taxon>Fibrobacterales</taxon>
        <taxon>Fibrobacteraceae</taxon>
        <taxon>Fibrobacter</taxon>
    </lineage>
</organism>
<accession>A0A1T4N4I9</accession>
<dbReference type="Proteomes" id="UP000190449">
    <property type="component" value="Unassembled WGS sequence"/>
</dbReference>
<dbReference type="RefSeq" id="WP_078776423.1">
    <property type="nucleotide sequence ID" value="NZ_FUWU01000022.1"/>
</dbReference>
<proteinExistence type="predicted"/>
<evidence type="ECO:0000313" key="2">
    <source>
        <dbReference type="Proteomes" id="UP000190449"/>
    </source>
</evidence>
<name>A0A1T4N4I9_9BACT</name>
<gene>
    <name evidence="1" type="ORF">SAMN02745108_01478</name>
</gene>
<protein>
    <submittedName>
        <fullName evidence="1">Uncharacterized protein</fullName>
    </submittedName>
</protein>